<feature type="region of interest" description="Disordered" evidence="3">
    <location>
        <begin position="148"/>
        <end position="180"/>
    </location>
</feature>
<dbReference type="GO" id="GO:0006398">
    <property type="term" value="P:mRNA 3'-end processing by stem-loop binding and cleavage"/>
    <property type="evidence" value="ECO:0007669"/>
    <property type="project" value="TreeGrafter"/>
</dbReference>
<evidence type="ECO:0000259" key="4">
    <source>
        <dbReference type="Pfam" id="PF15247"/>
    </source>
</evidence>
<evidence type="ECO:0000313" key="5">
    <source>
        <dbReference type="EMBL" id="KFM65716.1"/>
    </source>
</evidence>
<dbReference type="Proteomes" id="UP000054359">
    <property type="component" value="Unassembled WGS sequence"/>
</dbReference>
<dbReference type="Gene3D" id="1.10.8.1120">
    <property type="entry name" value="Histone RNA hairpin-binding protein RNA-binding domain"/>
    <property type="match status" value="1"/>
</dbReference>
<dbReference type="GO" id="GO:0003729">
    <property type="term" value="F:mRNA binding"/>
    <property type="evidence" value="ECO:0007669"/>
    <property type="project" value="InterPro"/>
</dbReference>
<evidence type="ECO:0000313" key="6">
    <source>
        <dbReference type="Proteomes" id="UP000054359"/>
    </source>
</evidence>
<dbReference type="Pfam" id="PF15247">
    <property type="entry name" value="SLBP_RNA_bind"/>
    <property type="match status" value="1"/>
</dbReference>
<evidence type="ECO:0000256" key="2">
    <source>
        <dbReference type="ARBA" id="ARBA00022884"/>
    </source>
</evidence>
<dbReference type="FunFam" id="1.10.8.1120:FF:000001">
    <property type="entry name" value="Histone RNA hairpin-binding protein-like"/>
    <property type="match status" value="1"/>
</dbReference>
<feature type="region of interest" description="Disordered" evidence="3">
    <location>
        <begin position="91"/>
        <end position="128"/>
    </location>
</feature>
<reference evidence="5 6" key="1">
    <citation type="submission" date="2013-11" db="EMBL/GenBank/DDBJ databases">
        <title>Genome sequencing of Stegodyphus mimosarum.</title>
        <authorList>
            <person name="Bechsgaard J."/>
        </authorList>
    </citation>
    <scope>NUCLEOTIDE SEQUENCE [LARGE SCALE GENOMIC DNA]</scope>
</reference>
<feature type="compositionally biased region" description="Basic and acidic residues" evidence="3">
    <location>
        <begin position="165"/>
        <end position="180"/>
    </location>
</feature>
<protein>
    <submittedName>
        <fullName evidence="5">Histone RNA hairpin-binding protein</fullName>
    </submittedName>
</protein>
<dbReference type="InterPro" id="IPR026502">
    <property type="entry name" value="SLBP1/SLBP2"/>
</dbReference>
<accession>A0A087TKS7</accession>
<dbReference type="PANTHER" id="PTHR17408">
    <property type="entry name" value="HISTONE RNA HAIRPIN-BINDING PROTEIN"/>
    <property type="match status" value="1"/>
</dbReference>
<feature type="compositionally biased region" description="Acidic residues" evidence="3">
    <location>
        <begin position="111"/>
        <end position="128"/>
    </location>
</feature>
<organism evidence="5 6">
    <name type="scientific">Stegodyphus mimosarum</name>
    <name type="common">African social velvet spider</name>
    <dbReference type="NCBI Taxonomy" id="407821"/>
    <lineage>
        <taxon>Eukaryota</taxon>
        <taxon>Metazoa</taxon>
        <taxon>Ecdysozoa</taxon>
        <taxon>Arthropoda</taxon>
        <taxon>Chelicerata</taxon>
        <taxon>Arachnida</taxon>
        <taxon>Araneae</taxon>
        <taxon>Araneomorphae</taxon>
        <taxon>Entelegynae</taxon>
        <taxon>Eresoidea</taxon>
        <taxon>Eresidae</taxon>
        <taxon>Stegodyphus</taxon>
    </lineage>
</organism>
<dbReference type="PANTHER" id="PTHR17408:SF0">
    <property type="entry name" value="HISTONE RNA HAIRPIN-BINDING PROTEIN"/>
    <property type="match status" value="1"/>
</dbReference>
<dbReference type="InterPro" id="IPR038294">
    <property type="entry name" value="SLBP_RNA_bind_sf"/>
</dbReference>
<dbReference type="GO" id="GO:0071207">
    <property type="term" value="F:histone pre-mRNA stem-loop binding"/>
    <property type="evidence" value="ECO:0007669"/>
    <property type="project" value="TreeGrafter"/>
</dbReference>
<dbReference type="EMBL" id="KK115682">
    <property type="protein sequence ID" value="KFM65716.1"/>
    <property type="molecule type" value="Genomic_DNA"/>
</dbReference>
<gene>
    <name evidence="5" type="ORF">X975_16331</name>
</gene>
<feature type="region of interest" description="Disordered" evidence="3">
    <location>
        <begin position="246"/>
        <end position="270"/>
    </location>
</feature>
<keyword evidence="2" id="KW-0694">RNA-binding</keyword>
<feature type="non-terminal residue" evidence="5">
    <location>
        <position position="270"/>
    </location>
</feature>
<dbReference type="InterPro" id="IPR029344">
    <property type="entry name" value="SLBP_RNA_bind"/>
</dbReference>
<dbReference type="GO" id="GO:0007076">
    <property type="term" value="P:mitotic chromosome condensation"/>
    <property type="evidence" value="ECO:0007669"/>
    <property type="project" value="UniProtKB-ARBA"/>
</dbReference>
<dbReference type="STRING" id="407821.A0A087TKS7"/>
<feature type="compositionally biased region" description="Acidic residues" evidence="3">
    <location>
        <begin position="248"/>
        <end position="260"/>
    </location>
</feature>
<evidence type="ECO:0000256" key="3">
    <source>
        <dbReference type="SAM" id="MobiDB-lite"/>
    </source>
</evidence>
<feature type="compositionally biased region" description="Polar residues" evidence="3">
    <location>
        <begin position="155"/>
        <end position="164"/>
    </location>
</feature>
<dbReference type="GO" id="GO:0071204">
    <property type="term" value="C:histone pre-mRNA 3'end processing complex"/>
    <property type="evidence" value="ECO:0007669"/>
    <property type="project" value="TreeGrafter"/>
</dbReference>
<feature type="region of interest" description="Disordered" evidence="3">
    <location>
        <begin position="31"/>
        <end position="61"/>
    </location>
</feature>
<dbReference type="GO" id="GO:0051028">
    <property type="term" value="P:mRNA transport"/>
    <property type="evidence" value="ECO:0007669"/>
    <property type="project" value="TreeGrafter"/>
</dbReference>
<proteinExistence type="inferred from homology"/>
<name>A0A087TKS7_STEMI</name>
<dbReference type="AlphaFoldDB" id="A0A087TKS7"/>
<evidence type="ECO:0000256" key="1">
    <source>
        <dbReference type="ARBA" id="ARBA00006151"/>
    </source>
</evidence>
<comment type="similarity">
    <text evidence="1">Belongs to the SLBP family.</text>
</comment>
<dbReference type="GO" id="GO:0005737">
    <property type="term" value="C:cytoplasm"/>
    <property type="evidence" value="ECO:0007669"/>
    <property type="project" value="TreeGrafter"/>
</dbReference>
<dbReference type="OrthoDB" id="265795at2759"/>
<keyword evidence="6" id="KW-1185">Reference proteome</keyword>
<sequence length="270" mass="32156">MTSVLRDNGNNKISINNRYFHRELQRQAKECNTVKSSRKRKEFCKSDASNETSSPDQKRSWAERCESYENLNNADEDFNVHLDKEVLNSEDDEFWSELPADAVTPTKPQDSEEDEEKYETVEEAEVEEDYLPLSEESKFLKLRPMREPRRRYTSDEYSTASSSMHDSDNECEPHKSKLETDPIVLNRRQKQIDYGKNTKGYKRYLKAVPKRHREAHHIFTPKKYIKYSRRSWDTQIKIWRKRLHEWDPSDSEEEEDDIDLSDMVAMMSPK</sequence>
<feature type="domain" description="Histone RNA hairpin-binding protein RNA-binding" evidence="4">
    <location>
        <begin position="181"/>
        <end position="248"/>
    </location>
</feature>